<dbReference type="PANTHER" id="PTHR43680:SF2">
    <property type="entry name" value="NITRATE REDUCTASE MOLYBDENUM COFACTOR ASSEMBLY CHAPERONE NARJ"/>
    <property type="match status" value="1"/>
</dbReference>
<protein>
    <submittedName>
        <fullName evidence="1">Nitrate reductase molybdenum cofactor assembly chaperone</fullName>
    </submittedName>
</protein>
<dbReference type="RefSeq" id="WP_390362513.1">
    <property type="nucleotide sequence ID" value="NZ_JBHTKJ010000029.1"/>
</dbReference>
<proteinExistence type="predicted"/>
<accession>A0ABW3LQ01</accession>
<dbReference type="InterPro" id="IPR003765">
    <property type="entry name" value="NO3_reductase_chaperone_NarJ"/>
</dbReference>
<name>A0ABW3LQ01_9BACI</name>
<dbReference type="SUPFAM" id="SSF89155">
    <property type="entry name" value="TorD-like"/>
    <property type="match status" value="1"/>
</dbReference>
<organism evidence="1 2">
    <name type="scientific">Virgibacillus byunsanensis</name>
    <dbReference type="NCBI Taxonomy" id="570945"/>
    <lineage>
        <taxon>Bacteria</taxon>
        <taxon>Bacillati</taxon>
        <taxon>Bacillota</taxon>
        <taxon>Bacilli</taxon>
        <taxon>Bacillales</taxon>
        <taxon>Bacillaceae</taxon>
        <taxon>Virgibacillus</taxon>
    </lineage>
</organism>
<dbReference type="Proteomes" id="UP001597040">
    <property type="component" value="Unassembled WGS sequence"/>
</dbReference>
<dbReference type="EMBL" id="JBHTKJ010000029">
    <property type="protein sequence ID" value="MFD1038995.1"/>
    <property type="molecule type" value="Genomic_DNA"/>
</dbReference>
<dbReference type="InterPro" id="IPR036411">
    <property type="entry name" value="TorD-like_sf"/>
</dbReference>
<evidence type="ECO:0000313" key="2">
    <source>
        <dbReference type="Proteomes" id="UP001597040"/>
    </source>
</evidence>
<evidence type="ECO:0000313" key="1">
    <source>
        <dbReference type="EMBL" id="MFD1038995.1"/>
    </source>
</evidence>
<keyword evidence="2" id="KW-1185">Reference proteome</keyword>
<dbReference type="PANTHER" id="PTHR43680">
    <property type="entry name" value="NITRATE REDUCTASE MOLYBDENUM COFACTOR ASSEMBLY CHAPERONE"/>
    <property type="match status" value="1"/>
</dbReference>
<dbReference type="NCBIfam" id="TIGR00684">
    <property type="entry name" value="narJ"/>
    <property type="match status" value="1"/>
</dbReference>
<comment type="caution">
    <text evidence="1">The sequence shown here is derived from an EMBL/GenBank/DDBJ whole genome shotgun (WGS) entry which is preliminary data.</text>
</comment>
<gene>
    <name evidence="1" type="primary">narJ</name>
    <name evidence="1" type="ORF">ACFQ3N_11430</name>
</gene>
<sequence>MESLQSNLLIIASRMLSYPTREDEQAVTEALEDMDLEDDVKKTVGDALDKVYRIPLHDRWEIYVSTFDLKEKTGLYLSAHEFGDSPKRGAALIRLQKIVNEAGYERMDGELADYIPMMYEFVAVTYDHPESERLKNRLACVTHRIFNQLHEENPFYHIISVLMQYVFDAPTKEELVQLEQQREKADLEELPYPIMYK</sequence>
<reference evidence="2" key="1">
    <citation type="journal article" date="2019" name="Int. J. Syst. Evol. Microbiol.">
        <title>The Global Catalogue of Microorganisms (GCM) 10K type strain sequencing project: providing services to taxonomists for standard genome sequencing and annotation.</title>
        <authorList>
            <consortium name="The Broad Institute Genomics Platform"/>
            <consortium name="The Broad Institute Genome Sequencing Center for Infectious Disease"/>
            <person name="Wu L."/>
            <person name="Ma J."/>
        </authorList>
    </citation>
    <scope>NUCLEOTIDE SEQUENCE [LARGE SCALE GENOMIC DNA]</scope>
    <source>
        <strain evidence="2">CCUG 56754</strain>
    </source>
</reference>